<protein>
    <recommendedName>
        <fullName evidence="4">DUF58 domain-containing protein</fullName>
    </recommendedName>
</protein>
<proteinExistence type="predicted"/>
<gene>
    <name evidence="2" type="ORF">JQU52_13685</name>
</gene>
<feature type="transmembrane region" description="Helical" evidence="1">
    <location>
        <begin position="31"/>
        <end position="47"/>
    </location>
</feature>
<dbReference type="PANTHER" id="PTHR34351:SF1">
    <property type="entry name" value="SLR1927 PROTEIN"/>
    <property type="match status" value="1"/>
</dbReference>
<evidence type="ECO:0000313" key="2">
    <source>
        <dbReference type="EMBL" id="QRQ81713.1"/>
    </source>
</evidence>
<evidence type="ECO:0008006" key="4">
    <source>
        <dbReference type="Google" id="ProtNLM"/>
    </source>
</evidence>
<dbReference type="AlphaFoldDB" id="A0A892ZGF2"/>
<accession>A0A892ZGF2</accession>
<evidence type="ECO:0000256" key="1">
    <source>
        <dbReference type="SAM" id="Phobius"/>
    </source>
</evidence>
<keyword evidence="1" id="KW-1133">Transmembrane helix</keyword>
<dbReference type="EMBL" id="CP069798">
    <property type="protein sequence ID" value="QRQ81713.1"/>
    <property type="molecule type" value="Genomic_DNA"/>
</dbReference>
<keyword evidence="1" id="KW-0472">Membrane</keyword>
<dbReference type="KEGG" id="ptes:JQU52_13685"/>
<keyword evidence="1" id="KW-0812">Transmembrane</keyword>
<dbReference type="RefSeq" id="WP_230339013.1">
    <property type="nucleotide sequence ID" value="NZ_CP069798.1"/>
</dbReference>
<dbReference type="PANTHER" id="PTHR34351">
    <property type="entry name" value="SLR1927 PROTEIN-RELATED"/>
    <property type="match status" value="1"/>
</dbReference>
<evidence type="ECO:0000313" key="3">
    <source>
        <dbReference type="Proteomes" id="UP000653156"/>
    </source>
</evidence>
<reference evidence="2" key="1">
    <citation type="submission" date="2021-02" db="EMBL/GenBank/DDBJ databases">
        <title>Neisseriaceae sp. 26B isolated from the cloaca of a Common Toad-headed Turtle (Mesoclemmys nasuta).</title>
        <authorList>
            <person name="Spergser J."/>
            <person name="Busse H.-J."/>
        </authorList>
    </citation>
    <scope>NUCLEOTIDE SEQUENCE</scope>
    <source>
        <strain evidence="2">26B</strain>
    </source>
</reference>
<keyword evidence="3" id="KW-1185">Reference proteome</keyword>
<sequence length="314" mass="35342">MWPWANPPPPLAADGSQGLGWRFIRSRPTRLGWGLLLVCLLLWVMAVNYQVNVAYVLVFWLLGVLLAGVLMCWRQLLGLSIQADTESECFAGEAPVVVLRAGMRGRYRRWLWLRLGQHQPERADDWQPWPLAAAADTPLNWVLPPQPRGFLLVPPLRCVSMAPFGVVLAESLWQYNGNAVVYPAPIAHELPAPAHRGDTASRHRRTVASGDDLAYLQEHDPGASLQHVAWKQFAKTGQLLDKRFEDGVASIRQDWISYRDYPPHTPKEQLAGLLCHRVLQAEQQHHAYTLELPQQTIAPCNGQRTLCLTALGLW</sequence>
<organism evidence="2 3">
    <name type="scientific">Paralysiella testudinis</name>
    <dbReference type="NCBI Taxonomy" id="2809020"/>
    <lineage>
        <taxon>Bacteria</taxon>
        <taxon>Pseudomonadati</taxon>
        <taxon>Pseudomonadota</taxon>
        <taxon>Betaproteobacteria</taxon>
        <taxon>Neisseriales</taxon>
        <taxon>Neisseriaceae</taxon>
        <taxon>Paralysiella</taxon>
    </lineage>
</organism>
<feature type="transmembrane region" description="Helical" evidence="1">
    <location>
        <begin position="53"/>
        <end position="73"/>
    </location>
</feature>
<name>A0A892ZGF2_9NEIS</name>
<dbReference type="Proteomes" id="UP000653156">
    <property type="component" value="Chromosome"/>
</dbReference>